<feature type="transmembrane region" description="Helical" evidence="1">
    <location>
        <begin position="29"/>
        <end position="54"/>
    </location>
</feature>
<protein>
    <recommendedName>
        <fullName evidence="4">DUF401 family protein</fullName>
    </recommendedName>
</protein>
<keyword evidence="3" id="KW-1185">Reference proteome</keyword>
<feature type="transmembrane region" description="Helical" evidence="1">
    <location>
        <begin position="387"/>
        <end position="407"/>
    </location>
</feature>
<name>M1ZER2_9FIRM</name>
<feature type="transmembrane region" description="Helical" evidence="1">
    <location>
        <begin position="61"/>
        <end position="79"/>
    </location>
</feature>
<sequence>MAQLVSVLISFLFIPILIRLKFKLSYTILISAGILGLLSGLGFETLGGTVISIFTNPSSRTTVLTVMMVSILGGLMRHYKILDKVVETILLIIRNKKNALMVIPAIIGILIIPGGALLSAPFINNIGEGMKISPSRRAAINLVFRHIAMFLLPYSTALLIVSATLPDLNIFKLILLNLFFVISIIITGYFFFLKKVESEILPPRENIGKNLLKLAIYTSPIYIAVIINAITSLPFHITLIVSVFIVYLLSDKKDFIKVLIKSLNWSTVLTVVAVLIMKEIILNMEGLIGLFSNMFNASTGMLSMICIFLISSFFFGYITGNITASLAIILPMLSQLNIVGELIYIYTYFAFGSAFIGYYFSPLHLCQAFTLEHMGVTTGELYKEYRFYAPTLLLILIVSTFIFKFIFV</sequence>
<organism evidence="2 3">
    <name type="scientific">[Clostridium] ultunense Esp</name>
    <dbReference type="NCBI Taxonomy" id="1288971"/>
    <lineage>
        <taxon>Bacteria</taxon>
        <taxon>Bacillati</taxon>
        <taxon>Bacillota</taxon>
        <taxon>Tissierellia</taxon>
        <taxon>Tissierellales</taxon>
        <taxon>Tepidimicrobiaceae</taxon>
        <taxon>Schnuerera</taxon>
    </lineage>
</organism>
<dbReference type="AlphaFoldDB" id="M1ZER2"/>
<feature type="transmembrane region" description="Helical" evidence="1">
    <location>
        <begin position="170"/>
        <end position="191"/>
    </location>
</feature>
<reference evidence="2 3" key="1">
    <citation type="submission" date="2016-11" db="EMBL/GenBank/DDBJ databases">
        <authorList>
            <person name="Manzoor S."/>
        </authorList>
    </citation>
    <scope>NUCLEOTIDE SEQUENCE [LARGE SCALE GENOMIC DNA]</scope>
    <source>
        <strain evidence="2">Clostridium ultunense strain Esp</strain>
    </source>
</reference>
<feature type="transmembrane region" description="Helical" evidence="1">
    <location>
        <begin position="342"/>
        <end position="361"/>
    </location>
</feature>
<evidence type="ECO:0008006" key="4">
    <source>
        <dbReference type="Google" id="ProtNLM"/>
    </source>
</evidence>
<feature type="transmembrane region" description="Helical" evidence="1">
    <location>
        <begin position="143"/>
        <end position="164"/>
    </location>
</feature>
<feature type="transmembrane region" description="Helical" evidence="1">
    <location>
        <begin position="301"/>
        <end position="330"/>
    </location>
</feature>
<dbReference type="Pfam" id="PF04165">
    <property type="entry name" value="DUF401"/>
    <property type="match status" value="1"/>
</dbReference>
<dbReference type="InterPro" id="IPR007294">
    <property type="entry name" value="DUF401"/>
</dbReference>
<gene>
    <name evidence="2" type="ORF">CUESP1_1132</name>
</gene>
<dbReference type="EMBL" id="LT669839">
    <property type="protein sequence ID" value="SHD76505.1"/>
    <property type="molecule type" value="Genomic_DNA"/>
</dbReference>
<feature type="transmembrane region" description="Helical" evidence="1">
    <location>
        <begin position="233"/>
        <end position="250"/>
    </location>
</feature>
<keyword evidence="1" id="KW-0812">Transmembrane</keyword>
<proteinExistence type="predicted"/>
<keyword evidence="1" id="KW-0472">Membrane</keyword>
<dbReference type="RefSeq" id="WP_005586719.1">
    <property type="nucleotide sequence ID" value="NZ_LT669839.1"/>
</dbReference>
<dbReference type="PANTHER" id="PTHR39556:SF1">
    <property type="entry name" value="PROTEIN, PUTATIVE-RELATED"/>
    <property type="match status" value="1"/>
</dbReference>
<keyword evidence="1" id="KW-1133">Transmembrane helix</keyword>
<evidence type="ECO:0000313" key="3">
    <source>
        <dbReference type="Proteomes" id="UP000245423"/>
    </source>
</evidence>
<dbReference type="HOGENOM" id="CLU_056143_0_0_9"/>
<feature type="transmembrane region" description="Helical" evidence="1">
    <location>
        <begin position="99"/>
        <end position="123"/>
    </location>
</feature>
<accession>M1ZER2</accession>
<dbReference type="PANTHER" id="PTHR39556">
    <property type="entry name" value="PROTEIN, PUTATIVE-RELATED"/>
    <property type="match status" value="1"/>
</dbReference>
<dbReference type="Proteomes" id="UP000245423">
    <property type="component" value="Chromosome 1"/>
</dbReference>
<feature type="transmembrane region" description="Helical" evidence="1">
    <location>
        <begin position="262"/>
        <end position="281"/>
    </location>
</feature>
<evidence type="ECO:0000256" key="1">
    <source>
        <dbReference type="SAM" id="Phobius"/>
    </source>
</evidence>
<dbReference type="OrthoDB" id="367235at2"/>
<evidence type="ECO:0000313" key="2">
    <source>
        <dbReference type="EMBL" id="SHD76505.1"/>
    </source>
</evidence>